<dbReference type="Gene3D" id="3.40.30.10">
    <property type="entry name" value="Glutaredoxin"/>
    <property type="match status" value="1"/>
</dbReference>
<dbReference type="STRING" id="1071378.G0W6M5"/>
<dbReference type="GO" id="GO:0008250">
    <property type="term" value="C:oligosaccharyltransferase complex"/>
    <property type="evidence" value="ECO:0007669"/>
    <property type="project" value="EnsemblFungi"/>
</dbReference>
<keyword evidence="12" id="KW-1185">Reference proteome</keyword>
<dbReference type="KEGG" id="ndi:NDAI_0B04020"/>
<comment type="function">
    <text evidence="1">Subunit of the oligosaccharyl transferase (OST) complex that catalyzes the initial transfer of a defined glycan (Glc(3)Man(9)GlcNAc(2) in eukaryotes) from the lipid carrier dolichol-pyrophosphate to an asparagine residue within an Asn-X-Ser/Thr consensus motif in nascent polypeptide chains, the first step in protein N-glycosylation. N-glycosylation occurs cotranslationally and the complex associates with the Sec61 complex at the channel-forming translocon complex that mediates protein translocation across the endoplasmic reticulum (ER). All subunits are required for a maximal enzyme activity.</text>
</comment>
<dbReference type="EMBL" id="HE580268">
    <property type="protein sequence ID" value="CCD23436.1"/>
    <property type="molecule type" value="Genomic_DNA"/>
</dbReference>
<dbReference type="OrthoDB" id="67566at2759"/>
<keyword evidence="5 10" id="KW-0732">Signal</keyword>
<evidence type="ECO:0000256" key="1">
    <source>
        <dbReference type="ARBA" id="ARBA00002791"/>
    </source>
</evidence>
<evidence type="ECO:0000256" key="7">
    <source>
        <dbReference type="ARBA" id="ARBA00022989"/>
    </source>
</evidence>
<evidence type="ECO:0000256" key="4">
    <source>
        <dbReference type="ARBA" id="ARBA00022692"/>
    </source>
</evidence>
<keyword evidence="6" id="KW-0256">Endoplasmic reticulum</keyword>
<feature type="transmembrane region" description="Helical" evidence="9">
    <location>
        <begin position="183"/>
        <end position="202"/>
    </location>
</feature>
<dbReference type="GO" id="GO:0015035">
    <property type="term" value="F:protein-disulfide reductase activity"/>
    <property type="evidence" value="ECO:0007669"/>
    <property type="project" value="EnsemblFungi"/>
</dbReference>
<dbReference type="Pfam" id="PF04756">
    <property type="entry name" value="OST3_OST6"/>
    <property type="match status" value="1"/>
</dbReference>
<evidence type="ECO:0000256" key="9">
    <source>
        <dbReference type="SAM" id="Phobius"/>
    </source>
</evidence>
<feature type="transmembrane region" description="Helical" evidence="9">
    <location>
        <begin position="217"/>
        <end position="236"/>
    </location>
</feature>
<reference evidence="11 12" key="1">
    <citation type="journal article" date="2011" name="Proc. Natl. Acad. Sci. U.S.A.">
        <title>Evolutionary erosion of yeast sex chromosomes by mating-type switching accidents.</title>
        <authorList>
            <person name="Gordon J.L."/>
            <person name="Armisen D."/>
            <person name="Proux-Wera E."/>
            <person name="Oheigeartaigh S.S."/>
            <person name="Byrne K.P."/>
            <person name="Wolfe K.H."/>
        </authorList>
    </citation>
    <scope>NUCLEOTIDE SEQUENCE [LARGE SCALE GENOMIC DNA]</scope>
    <source>
        <strain evidence="12">ATCC 10597 / BCRC 20456 / CBS 421 / NBRC 0211 / NRRL Y-12639</strain>
    </source>
</reference>
<proteinExistence type="inferred from homology"/>
<dbReference type="OMA" id="VLFGMYS"/>
<keyword evidence="7 9" id="KW-1133">Transmembrane helix</keyword>
<gene>
    <name evidence="11" type="primary">NDAI0B04020</name>
    <name evidence="11" type="ordered locus">NDAI_0B04020</name>
</gene>
<dbReference type="GO" id="GO:0035269">
    <property type="term" value="P:protein O-linked glycosylation via mannose"/>
    <property type="evidence" value="ECO:0007669"/>
    <property type="project" value="EnsemblFungi"/>
</dbReference>
<organism evidence="11 12">
    <name type="scientific">Naumovozyma dairenensis (strain ATCC 10597 / BCRC 20456 / CBS 421 / NBRC 0211 / NRRL Y-12639)</name>
    <name type="common">Saccharomyces dairenensis</name>
    <dbReference type="NCBI Taxonomy" id="1071378"/>
    <lineage>
        <taxon>Eukaryota</taxon>
        <taxon>Fungi</taxon>
        <taxon>Dikarya</taxon>
        <taxon>Ascomycota</taxon>
        <taxon>Saccharomycotina</taxon>
        <taxon>Saccharomycetes</taxon>
        <taxon>Saccharomycetales</taxon>
        <taxon>Saccharomycetaceae</taxon>
        <taxon>Naumovozyma</taxon>
    </lineage>
</organism>
<accession>G0W6M5</accession>
<evidence type="ECO:0000313" key="11">
    <source>
        <dbReference type="EMBL" id="CCD23436.1"/>
    </source>
</evidence>
<comment type="similarity">
    <text evidence="3">Belongs to the OST3/OST6 family.</text>
</comment>
<name>G0W6M5_NAUDC</name>
<sequence>MKLCIYSSVLTILSLCTFGALALDNASLLKEARKSSDNIINVSGKDYETILSGHRDANILVLFTSNSPQFGCSLCAELESEYEALVSSWFHDHPDALSKDDSEKALFFAKAMVKSPQNIPKIFADFGIEQIPRLHLLKAGSNNMLDSEIVDIPADKDIARVQHLINALKSATSITDFEVHEKVNWGSTIITAVSVFIIVFLLKKHTYIATYLLNSRLVWGVLSVSFIILMIGGHMFNKIRNTMLAGTSKNGEIIYFIPNDFQNQFAIETQAIGVVYGILATMVVTLAIGIPKLGELYKGNKRRSVVEASFSILCALFVYMFFAALTYVFNLKTGGYPFQLLKISSLFH</sequence>
<dbReference type="RefSeq" id="XP_003668679.1">
    <property type="nucleotide sequence ID" value="XM_003668631.1"/>
</dbReference>
<keyword evidence="8 9" id="KW-0472">Membrane</keyword>
<evidence type="ECO:0000256" key="6">
    <source>
        <dbReference type="ARBA" id="ARBA00022824"/>
    </source>
</evidence>
<evidence type="ECO:0000256" key="2">
    <source>
        <dbReference type="ARBA" id="ARBA00004477"/>
    </source>
</evidence>
<evidence type="ECO:0000256" key="10">
    <source>
        <dbReference type="SAM" id="SignalP"/>
    </source>
</evidence>
<protein>
    <recommendedName>
        <fullName evidence="13">Dolichyl-diphosphooligosaccharide--protein glycosyltransferase subunit 3</fullName>
    </recommendedName>
</protein>
<evidence type="ECO:0000256" key="5">
    <source>
        <dbReference type="ARBA" id="ARBA00022729"/>
    </source>
</evidence>
<feature type="chain" id="PRO_5003411294" description="Dolichyl-diphosphooligosaccharide--protein glycosyltransferase subunit 3" evidence="10">
    <location>
        <begin position="23"/>
        <end position="348"/>
    </location>
</feature>
<feature type="signal peptide" evidence="10">
    <location>
        <begin position="1"/>
        <end position="22"/>
    </location>
</feature>
<evidence type="ECO:0000313" key="12">
    <source>
        <dbReference type="Proteomes" id="UP000000689"/>
    </source>
</evidence>
<dbReference type="InterPro" id="IPR021149">
    <property type="entry name" value="OligosaccharylTrfase_OST3/OST6"/>
</dbReference>
<dbReference type="GO" id="GO:0018279">
    <property type="term" value="P:protein N-linked glycosylation via asparagine"/>
    <property type="evidence" value="ECO:0007669"/>
    <property type="project" value="TreeGrafter"/>
</dbReference>
<dbReference type="HOGENOM" id="CLU_052855_1_0_1"/>
<dbReference type="GO" id="GO:0004579">
    <property type="term" value="F:dolichyl-diphosphooligosaccharide-protein glycotransferase activity"/>
    <property type="evidence" value="ECO:0007669"/>
    <property type="project" value="EnsemblFungi"/>
</dbReference>
<comment type="subcellular location">
    <subcellularLocation>
        <location evidence="2">Endoplasmic reticulum membrane</location>
        <topology evidence="2">Multi-pass membrane protein</topology>
    </subcellularLocation>
</comment>
<dbReference type="PANTHER" id="PTHR12692">
    <property type="entry name" value="DOLICHYL-DIPHOSPHOOLIGOSACCHARIDE--PROTEIN GLYCOSYLTRANSFERASE-RELATED"/>
    <property type="match status" value="1"/>
</dbReference>
<dbReference type="GeneID" id="11498524"/>
<dbReference type="PANTHER" id="PTHR12692:SF0">
    <property type="entry name" value="GH11935P"/>
    <property type="match status" value="1"/>
</dbReference>
<dbReference type="Proteomes" id="UP000000689">
    <property type="component" value="Chromosome 2"/>
</dbReference>
<dbReference type="eggNOG" id="KOG2603">
    <property type="taxonomic scope" value="Eukaryota"/>
</dbReference>
<keyword evidence="4 9" id="KW-0812">Transmembrane</keyword>
<feature type="transmembrane region" description="Helical" evidence="9">
    <location>
        <begin position="310"/>
        <end position="329"/>
    </location>
</feature>
<evidence type="ECO:0008006" key="13">
    <source>
        <dbReference type="Google" id="ProtNLM"/>
    </source>
</evidence>
<evidence type="ECO:0000256" key="3">
    <source>
        <dbReference type="ARBA" id="ARBA00009561"/>
    </source>
</evidence>
<feature type="transmembrane region" description="Helical" evidence="9">
    <location>
        <begin position="271"/>
        <end position="290"/>
    </location>
</feature>
<dbReference type="AlphaFoldDB" id="G0W6M5"/>
<evidence type="ECO:0000256" key="8">
    <source>
        <dbReference type="ARBA" id="ARBA00023136"/>
    </source>
</evidence>